<feature type="domain" description="PDZ" evidence="1">
    <location>
        <begin position="124"/>
        <end position="195"/>
    </location>
</feature>
<name>A0ABD6E7J1_9BILA</name>
<dbReference type="Pfam" id="PF00595">
    <property type="entry name" value="PDZ"/>
    <property type="match status" value="1"/>
</dbReference>
<dbReference type="Proteomes" id="UP001608902">
    <property type="component" value="Unassembled WGS sequence"/>
</dbReference>
<gene>
    <name evidence="2" type="ORF">AB6A40_001946</name>
</gene>
<dbReference type="PANTHER" id="PTHR46150:SF3">
    <property type="entry name" value="RHO GTPASE-ACTIVATING PROTEIN 100F"/>
    <property type="match status" value="1"/>
</dbReference>
<comment type="caution">
    <text evidence="2">The sequence shown here is derived from an EMBL/GenBank/DDBJ whole genome shotgun (WGS) entry which is preliminary data.</text>
</comment>
<accession>A0ABD6E7J1</accession>
<evidence type="ECO:0000259" key="1">
    <source>
        <dbReference type="PROSITE" id="PS50106"/>
    </source>
</evidence>
<dbReference type="PROSITE" id="PS50106">
    <property type="entry name" value="PDZ"/>
    <property type="match status" value="1"/>
</dbReference>
<evidence type="ECO:0000313" key="2">
    <source>
        <dbReference type="EMBL" id="MFH4975237.1"/>
    </source>
</evidence>
<dbReference type="AlphaFoldDB" id="A0ABD6E7J1"/>
<dbReference type="InterPro" id="IPR001478">
    <property type="entry name" value="PDZ"/>
</dbReference>
<dbReference type="InterPro" id="IPR052118">
    <property type="entry name" value="Rho-GAP_regulator"/>
</dbReference>
<dbReference type="InterPro" id="IPR036034">
    <property type="entry name" value="PDZ_sf"/>
</dbReference>
<evidence type="ECO:0000313" key="3">
    <source>
        <dbReference type="Proteomes" id="UP001608902"/>
    </source>
</evidence>
<reference evidence="2 3" key="1">
    <citation type="submission" date="2024-08" db="EMBL/GenBank/DDBJ databases">
        <title>Gnathostoma spinigerum genome.</title>
        <authorList>
            <person name="Gonzalez-Bertolin B."/>
            <person name="Monzon S."/>
            <person name="Zaballos A."/>
            <person name="Jimenez P."/>
            <person name="Dekumyoy P."/>
            <person name="Varona S."/>
            <person name="Cuesta I."/>
            <person name="Sumanam S."/>
            <person name="Adisakwattana P."/>
            <person name="Gasser R.B."/>
            <person name="Hernandez-Gonzalez A."/>
            <person name="Young N.D."/>
            <person name="Perteguer M.J."/>
        </authorList>
    </citation>
    <scope>NUCLEOTIDE SEQUENCE [LARGE SCALE GENOMIC DNA]</scope>
    <source>
        <strain evidence="2">AL3</strain>
        <tissue evidence="2">Liver</tissue>
    </source>
</reference>
<dbReference type="SUPFAM" id="SSF50156">
    <property type="entry name" value="PDZ domain-like"/>
    <property type="match status" value="1"/>
</dbReference>
<dbReference type="SMART" id="SM00228">
    <property type="entry name" value="PDZ"/>
    <property type="match status" value="1"/>
</dbReference>
<dbReference type="Gene3D" id="2.30.42.10">
    <property type="match status" value="1"/>
</dbReference>
<organism evidence="2 3">
    <name type="scientific">Gnathostoma spinigerum</name>
    <dbReference type="NCBI Taxonomy" id="75299"/>
    <lineage>
        <taxon>Eukaryota</taxon>
        <taxon>Metazoa</taxon>
        <taxon>Ecdysozoa</taxon>
        <taxon>Nematoda</taxon>
        <taxon>Chromadorea</taxon>
        <taxon>Rhabditida</taxon>
        <taxon>Spirurina</taxon>
        <taxon>Gnathostomatomorpha</taxon>
        <taxon>Gnathostomatoidea</taxon>
        <taxon>Gnathostomatidae</taxon>
        <taxon>Gnathostoma</taxon>
    </lineage>
</organism>
<proteinExistence type="predicted"/>
<sequence length="287" mass="32546">MSHVPLVSSYYNIPVDDCVHQQSLWRRARRLSCSWYDWLCCCVHEKAITSMPWSADRPKSPDHEKPGPSLSEDVLRTIQQVDQQTSTLSTAGFAGFSARILDKSEYRMERRGPGSAVDVVVVQLVEIIKKPGQSLGLYLREGNGFDRPTGVFASRFGVNSELEKYGDIIRPGDEILSVNNVDISSMSIDDVVLVLSIPRRLLLRIRFLKNKRERMTQSQSMVTRPVVVFQKEEEERQEMTPSTSLLSHPTSTANTWLGKKARQQQVCLLLQISKIKHRSVIIATYTP</sequence>
<protein>
    <recommendedName>
        <fullName evidence="1">PDZ domain-containing protein</fullName>
    </recommendedName>
</protein>
<keyword evidence="3" id="KW-1185">Reference proteome</keyword>
<dbReference type="EMBL" id="JBGFUD010000790">
    <property type="protein sequence ID" value="MFH4975237.1"/>
    <property type="molecule type" value="Genomic_DNA"/>
</dbReference>
<dbReference type="PANTHER" id="PTHR46150">
    <property type="entry name" value="RHO GTPASE-ACTIVATING PROTEIN 100F"/>
    <property type="match status" value="1"/>
</dbReference>